<dbReference type="GO" id="GO:0016020">
    <property type="term" value="C:membrane"/>
    <property type="evidence" value="ECO:0007669"/>
    <property type="project" value="UniProtKB-SubCell"/>
</dbReference>
<proteinExistence type="inferred from homology"/>
<feature type="transmembrane region" description="Helical" evidence="7">
    <location>
        <begin position="82"/>
        <end position="102"/>
    </location>
</feature>
<evidence type="ECO:0000313" key="9">
    <source>
        <dbReference type="Proteomes" id="UP000039865"/>
    </source>
</evidence>
<sequence>MPWPLHTLVLGGIFEFIGAYWCSKQVNTTVSQKIILNFDSINLDLQKAMMLGVTVMIFQYLNHAQLSAIGFTTLSSFIGFPISGTHSMVGALLGAGLVGVGASNINASQLQTIVISWFLSPLVSASLTCIFITFVCKYIMDSEKLSFNLRMTVLSVLSGMTFMIIVILTASLIADIGFIYSRLAILFELKLITRDSCLTAIMKPWNTSIFQDKYGQIDELRNDLKLPLLDGYQQNQQTQNSSNSTSIQIQKEHQQEINNKSESDKIIQNSQRQGFENFSSSLITKKLIKISHKYYQPTVVDKSFSMDDIAANEQLQTENKAISIVFKHLNIVSSLQFCIANGSHNIANAVTPLLNTFKFYGYDQSYIYLLGAITISLGLMTFGSRVLETLGKKVIILDYQKGFCSQFATSISIMVGSFFGLPLSSTHCSVGSLLGLSIASHFSINQKIYPNHSQQSENKINFKVMSKIFIWWIITIPIVFASTALLTILLRNINF</sequence>
<dbReference type="FunCoup" id="A0A078AIR5">
    <property type="interactions" value="62"/>
</dbReference>
<evidence type="ECO:0000256" key="4">
    <source>
        <dbReference type="ARBA" id="ARBA00022692"/>
    </source>
</evidence>
<dbReference type="OrthoDB" id="430309at2759"/>
<feature type="transmembrane region" description="Helical" evidence="7">
    <location>
        <begin position="407"/>
        <end position="423"/>
    </location>
</feature>
<comment type="subcellular location">
    <subcellularLocation>
        <location evidence="1 7">Membrane</location>
        <topology evidence="1 7">Multi-pass membrane protein</topology>
    </subcellularLocation>
</comment>
<keyword evidence="4 7" id="KW-0812">Transmembrane</keyword>
<dbReference type="EMBL" id="CCKQ01009234">
    <property type="protein sequence ID" value="CDW80703.1"/>
    <property type="molecule type" value="Genomic_DNA"/>
</dbReference>
<gene>
    <name evidence="8" type="primary">Contig16896.g17995</name>
    <name evidence="8" type="ORF">STYLEM_9706</name>
</gene>
<dbReference type="InterPro" id="IPR001204">
    <property type="entry name" value="Phos_transporter"/>
</dbReference>
<dbReference type="AlphaFoldDB" id="A0A078AIR5"/>
<keyword evidence="9" id="KW-1185">Reference proteome</keyword>
<dbReference type="GO" id="GO:0005315">
    <property type="term" value="F:phosphate transmembrane transporter activity"/>
    <property type="evidence" value="ECO:0007669"/>
    <property type="project" value="InterPro"/>
</dbReference>
<organism evidence="8 9">
    <name type="scientific">Stylonychia lemnae</name>
    <name type="common">Ciliate</name>
    <dbReference type="NCBI Taxonomy" id="5949"/>
    <lineage>
        <taxon>Eukaryota</taxon>
        <taxon>Sar</taxon>
        <taxon>Alveolata</taxon>
        <taxon>Ciliophora</taxon>
        <taxon>Intramacronucleata</taxon>
        <taxon>Spirotrichea</taxon>
        <taxon>Stichotrichia</taxon>
        <taxon>Sporadotrichida</taxon>
        <taxon>Oxytrichidae</taxon>
        <taxon>Stylonychinae</taxon>
        <taxon>Stylonychia</taxon>
    </lineage>
</organism>
<evidence type="ECO:0000256" key="1">
    <source>
        <dbReference type="ARBA" id="ARBA00004141"/>
    </source>
</evidence>
<feature type="transmembrane region" description="Helical" evidence="7">
    <location>
        <begin position="469"/>
        <end position="490"/>
    </location>
</feature>
<evidence type="ECO:0000256" key="2">
    <source>
        <dbReference type="ARBA" id="ARBA00022448"/>
    </source>
</evidence>
<feature type="transmembrane region" description="Helical" evidence="7">
    <location>
        <begin position="114"/>
        <end position="140"/>
    </location>
</feature>
<feature type="transmembrane region" description="Helical" evidence="7">
    <location>
        <begin position="160"/>
        <end position="180"/>
    </location>
</feature>
<evidence type="ECO:0000256" key="3">
    <source>
        <dbReference type="ARBA" id="ARBA00022592"/>
    </source>
</evidence>
<accession>A0A078AIR5</accession>
<comment type="similarity">
    <text evidence="7">Belongs to the inorganic phosphate transporter (PiT) (TC 2.A.20) family.</text>
</comment>
<dbReference type="GO" id="GO:0035435">
    <property type="term" value="P:phosphate ion transmembrane transport"/>
    <property type="evidence" value="ECO:0007669"/>
    <property type="project" value="TreeGrafter"/>
</dbReference>
<dbReference type="Pfam" id="PF01384">
    <property type="entry name" value="PHO4"/>
    <property type="match status" value="1"/>
</dbReference>
<dbReference type="OMA" id="AYTYVFA"/>
<feature type="transmembrane region" description="Helical" evidence="7">
    <location>
        <begin position="44"/>
        <end position="62"/>
    </location>
</feature>
<evidence type="ECO:0000256" key="5">
    <source>
        <dbReference type="ARBA" id="ARBA00022989"/>
    </source>
</evidence>
<feature type="transmembrane region" description="Helical" evidence="7">
    <location>
        <begin position="366"/>
        <end position="387"/>
    </location>
</feature>
<dbReference type="InParanoid" id="A0A078AIR5"/>
<keyword evidence="5 7" id="KW-1133">Transmembrane helix</keyword>
<feature type="transmembrane region" description="Helical" evidence="7">
    <location>
        <begin position="6"/>
        <end position="23"/>
    </location>
</feature>
<evidence type="ECO:0000256" key="7">
    <source>
        <dbReference type="RuleBase" id="RU363058"/>
    </source>
</evidence>
<evidence type="ECO:0000313" key="8">
    <source>
        <dbReference type="EMBL" id="CDW80703.1"/>
    </source>
</evidence>
<evidence type="ECO:0000256" key="6">
    <source>
        <dbReference type="ARBA" id="ARBA00023136"/>
    </source>
</evidence>
<dbReference type="PANTHER" id="PTHR11101:SF80">
    <property type="entry name" value="PHOSPHATE TRANSPORTER"/>
    <property type="match status" value="1"/>
</dbReference>
<reference evidence="8 9" key="1">
    <citation type="submission" date="2014-06" db="EMBL/GenBank/DDBJ databases">
        <authorList>
            <person name="Swart Estienne"/>
        </authorList>
    </citation>
    <scope>NUCLEOTIDE SEQUENCE [LARGE SCALE GENOMIC DNA]</scope>
    <source>
        <strain evidence="8 9">130c</strain>
    </source>
</reference>
<dbReference type="PANTHER" id="PTHR11101">
    <property type="entry name" value="PHOSPHATE TRANSPORTER"/>
    <property type="match status" value="1"/>
</dbReference>
<keyword evidence="6 7" id="KW-0472">Membrane</keyword>
<keyword evidence="2 7" id="KW-0813">Transport</keyword>
<comment type="function">
    <text evidence="7">Sodium-phosphate symporter.</text>
</comment>
<keyword evidence="3 7" id="KW-0592">Phosphate transport</keyword>
<protein>
    <recommendedName>
        <fullName evidence="7">Phosphate transporter</fullName>
    </recommendedName>
</protein>
<name>A0A078AIR5_STYLE</name>
<dbReference type="Proteomes" id="UP000039865">
    <property type="component" value="Unassembled WGS sequence"/>
</dbReference>